<dbReference type="RefSeq" id="WP_072882838.1">
    <property type="nucleotide sequence ID" value="NZ_FQVO01000001.1"/>
</dbReference>
<proteinExistence type="predicted"/>
<keyword evidence="1" id="KW-0732">Signal</keyword>
<dbReference type="InterPro" id="IPR021782">
    <property type="entry name" value="DUF3347"/>
</dbReference>
<dbReference type="OrthoDB" id="5513217at2"/>
<reference evidence="4" key="1">
    <citation type="submission" date="2016-11" db="EMBL/GenBank/DDBJ databases">
        <authorList>
            <person name="Varghese N."/>
            <person name="Submissions S."/>
        </authorList>
    </citation>
    <scope>NUCLEOTIDE SEQUENCE [LARGE SCALE GENOMIC DNA]</scope>
    <source>
        <strain evidence="4">DSM 26898</strain>
    </source>
</reference>
<organism evidence="3 4">
    <name type="scientific">Chryseobacterium takakiae</name>
    <dbReference type="NCBI Taxonomy" id="1302685"/>
    <lineage>
        <taxon>Bacteria</taxon>
        <taxon>Pseudomonadati</taxon>
        <taxon>Bacteroidota</taxon>
        <taxon>Flavobacteriia</taxon>
        <taxon>Flavobacteriales</taxon>
        <taxon>Weeksellaceae</taxon>
        <taxon>Chryseobacterium group</taxon>
        <taxon>Chryseobacterium</taxon>
    </lineage>
</organism>
<feature type="signal peptide" evidence="1">
    <location>
        <begin position="1"/>
        <end position="20"/>
    </location>
</feature>
<dbReference type="Proteomes" id="UP000184236">
    <property type="component" value="Unassembled WGS sequence"/>
</dbReference>
<keyword evidence="4" id="KW-1185">Reference proteome</keyword>
<evidence type="ECO:0000259" key="2">
    <source>
        <dbReference type="Pfam" id="PF11827"/>
    </source>
</evidence>
<name>A0A1M4T6P7_9FLAO</name>
<accession>A0A1M4T6P7</accession>
<feature type="chain" id="PRO_5012477110" description="DUF3347 domain-containing protein" evidence="1">
    <location>
        <begin position="21"/>
        <end position="157"/>
    </location>
</feature>
<evidence type="ECO:0000256" key="1">
    <source>
        <dbReference type="SAM" id="SignalP"/>
    </source>
</evidence>
<gene>
    <name evidence="3" type="ORF">SAMN05444408_101246</name>
</gene>
<sequence length="157" mass="17292">MKKYIITAVFAVFSILSASAQSKKNAQVSVLYQNYITIKSALASDDAEKASKAASQFIKTSSGVNSKIVSEKELNALKENAKIIAASKNISVQRKSFYQLSDHMIALTREFKVSQNPVYVQYCPMAEGSWLSDESKIINPYYGKSMLSCGNVKSVIK</sequence>
<dbReference type="Pfam" id="PF11827">
    <property type="entry name" value="DUF3347"/>
    <property type="match status" value="1"/>
</dbReference>
<evidence type="ECO:0000313" key="4">
    <source>
        <dbReference type="Proteomes" id="UP000184236"/>
    </source>
</evidence>
<dbReference type="STRING" id="1302685.SAMN05444408_101246"/>
<dbReference type="EMBL" id="FQVO01000001">
    <property type="protein sequence ID" value="SHE40212.1"/>
    <property type="molecule type" value="Genomic_DNA"/>
</dbReference>
<dbReference type="AlphaFoldDB" id="A0A1M4T6P7"/>
<evidence type="ECO:0000313" key="3">
    <source>
        <dbReference type="EMBL" id="SHE40212.1"/>
    </source>
</evidence>
<feature type="domain" description="DUF3347" evidence="2">
    <location>
        <begin position="31"/>
        <end position="115"/>
    </location>
</feature>
<protein>
    <recommendedName>
        <fullName evidence="2">DUF3347 domain-containing protein</fullName>
    </recommendedName>
</protein>